<dbReference type="InterPro" id="IPR056009">
    <property type="entry name" value="DUF7587"/>
</dbReference>
<gene>
    <name evidence="2" type="ORF">EDB81DRAFT_848325</name>
</gene>
<evidence type="ECO:0000313" key="3">
    <source>
        <dbReference type="Proteomes" id="UP000738349"/>
    </source>
</evidence>
<evidence type="ECO:0000259" key="1">
    <source>
        <dbReference type="Pfam" id="PF24494"/>
    </source>
</evidence>
<keyword evidence="3" id="KW-1185">Reference proteome</keyword>
<dbReference type="Pfam" id="PF24494">
    <property type="entry name" value="DUF7587"/>
    <property type="match status" value="1"/>
</dbReference>
<protein>
    <recommendedName>
        <fullName evidence="1">DUF7587 domain-containing protein</fullName>
    </recommendedName>
</protein>
<evidence type="ECO:0000313" key="2">
    <source>
        <dbReference type="EMBL" id="KAH7116296.1"/>
    </source>
</evidence>
<dbReference type="EMBL" id="JAGMUV010000029">
    <property type="protein sequence ID" value="KAH7116296.1"/>
    <property type="molecule type" value="Genomic_DNA"/>
</dbReference>
<sequence>MSTLTATFQNLSLGDPSFLTFNPIGENVWIRANFEHIPRYLIRIFTPQSAGSTDEFWAKSRDARYGNEFTAVDIFMRDNDHVANMLNTHLRWKGKNGKPDNLTSWTSSWLFALQDASSFDAIKCCIIDTTLFPKGCFVRDTDLIRAYEQSNSDLHSFGNLRSRRYKTYTGSFYFGEYLSQGALKIREKCKIVSAKDMIDRGLFILQPLLQEFENWELMERPPWANEVIRLREAFYNEELEIEQATDAQIQASIDIADSDLVGLDWTGFRGRIQIIQYITQHIQFLGIFVRRLLWDYDNTVFSRYGSVMQP</sequence>
<feature type="domain" description="DUF7587" evidence="1">
    <location>
        <begin position="37"/>
        <end position="151"/>
    </location>
</feature>
<organism evidence="2 3">
    <name type="scientific">Dactylonectria macrodidyma</name>
    <dbReference type="NCBI Taxonomy" id="307937"/>
    <lineage>
        <taxon>Eukaryota</taxon>
        <taxon>Fungi</taxon>
        <taxon>Dikarya</taxon>
        <taxon>Ascomycota</taxon>
        <taxon>Pezizomycotina</taxon>
        <taxon>Sordariomycetes</taxon>
        <taxon>Hypocreomycetidae</taxon>
        <taxon>Hypocreales</taxon>
        <taxon>Nectriaceae</taxon>
        <taxon>Dactylonectria</taxon>
    </lineage>
</organism>
<proteinExistence type="predicted"/>
<comment type="caution">
    <text evidence="2">The sequence shown here is derived from an EMBL/GenBank/DDBJ whole genome shotgun (WGS) entry which is preliminary data.</text>
</comment>
<accession>A0A9P9ICZ9</accession>
<reference evidence="2" key="1">
    <citation type="journal article" date="2021" name="Nat. Commun.">
        <title>Genetic determinants of endophytism in the Arabidopsis root mycobiome.</title>
        <authorList>
            <person name="Mesny F."/>
            <person name="Miyauchi S."/>
            <person name="Thiergart T."/>
            <person name="Pickel B."/>
            <person name="Atanasova L."/>
            <person name="Karlsson M."/>
            <person name="Huettel B."/>
            <person name="Barry K.W."/>
            <person name="Haridas S."/>
            <person name="Chen C."/>
            <person name="Bauer D."/>
            <person name="Andreopoulos W."/>
            <person name="Pangilinan J."/>
            <person name="LaButti K."/>
            <person name="Riley R."/>
            <person name="Lipzen A."/>
            <person name="Clum A."/>
            <person name="Drula E."/>
            <person name="Henrissat B."/>
            <person name="Kohler A."/>
            <person name="Grigoriev I.V."/>
            <person name="Martin F.M."/>
            <person name="Hacquard S."/>
        </authorList>
    </citation>
    <scope>NUCLEOTIDE SEQUENCE</scope>
    <source>
        <strain evidence="2">MPI-CAGE-AT-0147</strain>
    </source>
</reference>
<dbReference type="AlphaFoldDB" id="A0A9P9ICZ9"/>
<dbReference type="Proteomes" id="UP000738349">
    <property type="component" value="Unassembled WGS sequence"/>
</dbReference>
<dbReference type="OrthoDB" id="4152607at2759"/>
<name>A0A9P9ICZ9_9HYPO</name>